<accession>A0A6I3J1N5</accession>
<dbReference type="EMBL" id="WLCI01000008">
    <property type="protein sequence ID" value="MTB94971.1"/>
    <property type="molecule type" value="Genomic_DNA"/>
</dbReference>
<dbReference type="Gene3D" id="3.40.190.10">
    <property type="entry name" value="Periplasmic binding protein-like II"/>
    <property type="match status" value="2"/>
</dbReference>
<evidence type="ECO:0000256" key="1">
    <source>
        <dbReference type="ARBA" id="ARBA00007162"/>
    </source>
</evidence>
<reference evidence="3 4" key="1">
    <citation type="submission" date="2019-10" db="EMBL/GenBank/DDBJ databases">
        <title>Nocardioides novel species isolated from the excrement of Marmot.</title>
        <authorList>
            <person name="Zhang G."/>
        </authorList>
    </citation>
    <scope>NUCLEOTIDE SEQUENCE [LARGE SCALE GENOMIC DNA]</scope>
    <source>
        <strain evidence="4">zg-579</strain>
    </source>
</reference>
<dbReference type="GO" id="GO:0055085">
    <property type="term" value="P:transmembrane transport"/>
    <property type="evidence" value="ECO:0007669"/>
    <property type="project" value="InterPro"/>
</dbReference>
<dbReference type="PROSITE" id="PS51257">
    <property type="entry name" value="PROKAR_LIPOPROTEIN"/>
    <property type="match status" value="1"/>
</dbReference>
<dbReference type="AlphaFoldDB" id="A0A6I3J1N5"/>
<proteinExistence type="inferred from homology"/>
<gene>
    <name evidence="3" type="ORF">GGQ22_07720</name>
</gene>
<protein>
    <submittedName>
        <fullName evidence="3">Putative selenate ABC transporter substrate-binding protein</fullName>
    </submittedName>
</protein>
<sequence length="307" mass="32205">MPRANARPRLLVVASLLGAAVLAGCGSSGADGGSERPTLRISAIPDQDPAELEAREGALAAYLSDALDVEVEYVPVTDYAASVSLFRAGDLDAVFYGGLTGAQARQQTPGAALLAQRDIDADFRSVFIANAEAGVEPVDDVAGLTALEGTRFTFGSESSTSGRLMPEYFLAEAGVDSAEDFAGRPGFSGSHDVTIDLVEAGSYEAGVLNVQVWEARQEAGTVDLDKVVEVFTTPSYSDYHWLGGPGLDERFGSGFTEDLRAALLDLDGSTAEEEQVLALYGAGGLVPVAEEDYEQVEEIGRRLGLLS</sequence>
<evidence type="ECO:0000256" key="2">
    <source>
        <dbReference type="ARBA" id="ARBA00022729"/>
    </source>
</evidence>
<keyword evidence="4" id="KW-1185">Reference proteome</keyword>
<dbReference type="SUPFAM" id="SSF53850">
    <property type="entry name" value="Periplasmic binding protein-like II"/>
    <property type="match status" value="1"/>
</dbReference>
<dbReference type="Pfam" id="PF12974">
    <property type="entry name" value="Phosphonate-bd"/>
    <property type="match status" value="1"/>
</dbReference>
<dbReference type="PANTHER" id="PTHR35841">
    <property type="entry name" value="PHOSPHONATES-BINDING PERIPLASMIC PROTEIN"/>
    <property type="match status" value="1"/>
</dbReference>
<dbReference type="NCBIfam" id="TIGR01098">
    <property type="entry name" value="3A0109s03R"/>
    <property type="match status" value="1"/>
</dbReference>
<dbReference type="RefSeq" id="WP_171896947.1">
    <property type="nucleotide sequence ID" value="NZ_CP053660.1"/>
</dbReference>
<evidence type="ECO:0000313" key="3">
    <source>
        <dbReference type="EMBL" id="MTB94971.1"/>
    </source>
</evidence>
<dbReference type="GO" id="GO:0043190">
    <property type="term" value="C:ATP-binding cassette (ABC) transporter complex"/>
    <property type="evidence" value="ECO:0007669"/>
    <property type="project" value="InterPro"/>
</dbReference>
<dbReference type="Proteomes" id="UP000433406">
    <property type="component" value="Unassembled WGS sequence"/>
</dbReference>
<keyword evidence="2" id="KW-0732">Signal</keyword>
<dbReference type="InterPro" id="IPR005770">
    <property type="entry name" value="PhnD"/>
</dbReference>
<dbReference type="NCBIfam" id="TIGR04553">
    <property type="entry name" value="ABC_peri_selen"/>
    <property type="match status" value="1"/>
</dbReference>
<organism evidence="3 4">
    <name type="scientific">Nocardioides marmotae</name>
    <dbReference type="NCBI Taxonomy" id="2663857"/>
    <lineage>
        <taxon>Bacteria</taxon>
        <taxon>Bacillati</taxon>
        <taxon>Actinomycetota</taxon>
        <taxon>Actinomycetes</taxon>
        <taxon>Propionibacteriales</taxon>
        <taxon>Nocardioidaceae</taxon>
        <taxon>Nocardioides</taxon>
    </lineage>
</organism>
<comment type="similarity">
    <text evidence="1">Belongs to the phosphate/phosphite/phosphonate binding protein family.</text>
</comment>
<dbReference type="InterPro" id="IPR030836">
    <property type="entry name" value="ABC_peri_PhnD-like"/>
</dbReference>
<name>A0A6I3J1N5_9ACTN</name>
<evidence type="ECO:0000313" key="4">
    <source>
        <dbReference type="Proteomes" id="UP000433406"/>
    </source>
</evidence>
<comment type="caution">
    <text evidence="3">The sequence shown here is derived from an EMBL/GenBank/DDBJ whole genome shotgun (WGS) entry which is preliminary data.</text>
</comment>
<dbReference type="PANTHER" id="PTHR35841:SF1">
    <property type="entry name" value="PHOSPHONATES-BINDING PERIPLASMIC PROTEIN"/>
    <property type="match status" value="1"/>
</dbReference>